<feature type="domain" description="Antitoxin SocA-like Panacea" evidence="1">
    <location>
        <begin position="29"/>
        <end position="142"/>
    </location>
</feature>
<evidence type="ECO:0000259" key="1">
    <source>
        <dbReference type="Pfam" id="PF13274"/>
    </source>
</evidence>
<evidence type="ECO:0000313" key="3">
    <source>
        <dbReference type="Proteomes" id="UP000503117"/>
    </source>
</evidence>
<evidence type="ECO:0000313" key="2">
    <source>
        <dbReference type="EMBL" id="QJD91828.1"/>
    </source>
</evidence>
<proteinExistence type="predicted"/>
<dbReference type="Proteomes" id="UP000503117">
    <property type="component" value="Chromosome"/>
</dbReference>
<keyword evidence="3" id="KW-1185">Reference proteome</keyword>
<dbReference type="EMBL" id="CP051684">
    <property type="protein sequence ID" value="QJD91828.1"/>
    <property type="molecule type" value="Genomic_DNA"/>
</dbReference>
<sequence>MKTSISRSRLKNAIVFFSKNTEACGKIKLFKLLYMMDFEHFKQTGKSVTGLDYEAWKFGPVPAELMREWKTLRDDLSEAIEIIREPQYDYVRETVHVRDGVEFDDEDFTPRQLKILDALCNQYLANKSQKMIDITHEQNGAWDKIWADGAGDHQTIPYELAIPEGAANRELILESARESRGAAIPPAEGGY</sequence>
<dbReference type="RefSeq" id="WP_169113145.1">
    <property type="nucleotide sequence ID" value="NZ_CP051684.1"/>
</dbReference>
<name>A0ABX6MBZ1_9BURK</name>
<protein>
    <submittedName>
        <fullName evidence="2">SocA family protein</fullName>
    </submittedName>
</protein>
<dbReference type="Pfam" id="PF13274">
    <property type="entry name" value="SocA_Panacea"/>
    <property type="match status" value="1"/>
</dbReference>
<gene>
    <name evidence="2" type="ORF">HH213_18060</name>
</gene>
<reference evidence="2 3" key="1">
    <citation type="submission" date="2020-04" db="EMBL/GenBank/DDBJ databases">
        <title>Genome sequencing of novel species.</title>
        <authorList>
            <person name="Heo J."/>
            <person name="Kim S.-J."/>
            <person name="Kim J.-S."/>
            <person name="Hong S.-B."/>
            <person name="Kwon S.-W."/>
        </authorList>
    </citation>
    <scope>NUCLEOTIDE SEQUENCE [LARGE SCALE GENOMIC DNA]</scope>
    <source>
        <strain evidence="2 3">AF9R3</strain>
    </source>
</reference>
<accession>A0ABX6MBZ1</accession>
<dbReference type="InterPro" id="IPR025272">
    <property type="entry name" value="SocA_Panacea"/>
</dbReference>
<organism evidence="2 3">
    <name type="scientific">Duganella dendranthematis</name>
    <dbReference type="NCBI Taxonomy" id="2728021"/>
    <lineage>
        <taxon>Bacteria</taxon>
        <taxon>Pseudomonadati</taxon>
        <taxon>Pseudomonadota</taxon>
        <taxon>Betaproteobacteria</taxon>
        <taxon>Burkholderiales</taxon>
        <taxon>Oxalobacteraceae</taxon>
        <taxon>Telluria group</taxon>
        <taxon>Duganella</taxon>
    </lineage>
</organism>